<organism evidence="7 8">
    <name type="scientific">Anaeramoeba ignava</name>
    <name type="common">Anaerobic marine amoeba</name>
    <dbReference type="NCBI Taxonomy" id="1746090"/>
    <lineage>
        <taxon>Eukaryota</taxon>
        <taxon>Metamonada</taxon>
        <taxon>Anaeramoebidae</taxon>
        <taxon>Anaeramoeba</taxon>
    </lineage>
</organism>
<keyword evidence="8" id="KW-1185">Reference proteome</keyword>
<evidence type="ECO:0000256" key="2">
    <source>
        <dbReference type="ARBA" id="ARBA00022737"/>
    </source>
</evidence>
<dbReference type="GO" id="GO:0005516">
    <property type="term" value="F:calmodulin binding"/>
    <property type="evidence" value="ECO:0007669"/>
    <property type="project" value="UniProtKB-KW"/>
</dbReference>
<dbReference type="SUPFAM" id="SSF47576">
    <property type="entry name" value="Calponin-homology domain, CH-domain"/>
    <property type="match status" value="1"/>
</dbReference>
<feature type="domain" description="Calponin-homology (CH)" evidence="6">
    <location>
        <begin position="29"/>
        <end position="132"/>
    </location>
</feature>
<dbReference type="InterPro" id="IPR001715">
    <property type="entry name" value="CH_dom"/>
</dbReference>
<dbReference type="Pfam" id="PF00307">
    <property type="entry name" value="CH"/>
    <property type="match status" value="1"/>
</dbReference>
<protein>
    <submittedName>
        <fullName evidence="7">Calponin</fullName>
    </submittedName>
</protein>
<evidence type="ECO:0000259" key="6">
    <source>
        <dbReference type="PROSITE" id="PS50021"/>
    </source>
</evidence>
<dbReference type="PRINTS" id="PR00888">
    <property type="entry name" value="SM22CALPONIN"/>
</dbReference>
<dbReference type="Pfam" id="PF00402">
    <property type="entry name" value="Calponin"/>
    <property type="match status" value="1"/>
</dbReference>
<dbReference type="InterPro" id="IPR003096">
    <property type="entry name" value="SM22_calponin"/>
</dbReference>
<dbReference type="InterPro" id="IPR036872">
    <property type="entry name" value="CH_dom_sf"/>
</dbReference>
<keyword evidence="4" id="KW-0009">Actin-binding</keyword>
<dbReference type="InterPro" id="IPR000557">
    <property type="entry name" value="Calponin_repeat"/>
</dbReference>
<dbReference type="GO" id="GO:0031032">
    <property type="term" value="P:actomyosin structure organization"/>
    <property type="evidence" value="ECO:0007669"/>
    <property type="project" value="InterPro"/>
</dbReference>
<accession>A0A9Q0LBP9</accession>
<evidence type="ECO:0000313" key="7">
    <source>
        <dbReference type="EMBL" id="KAJ5069753.1"/>
    </source>
</evidence>
<comment type="function">
    <text evidence="5">Thin filament-associated protein that is implicated in the regulation and modulation of smooth muscle contraction. It is capable of binding to actin, calmodulin and tropomyosin. The interaction of calponin with actin inhibits the actomyosin Mg-ATPase activity.</text>
</comment>
<gene>
    <name evidence="7" type="ORF">M0811_02330</name>
</gene>
<evidence type="ECO:0000256" key="1">
    <source>
        <dbReference type="ARBA" id="ARBA00009631"/>
    </source>
</evidence>
<dbReference type="OrthoDB" id="21595at2759"/>
<dbReference type="PROSITE" id="PS50021">
    <property type="entry name" value="CH"/>
    <property type="match status" value="1"/>
</dbReference>
<dbReference type="InterPro" id="IPR050606">
    <property type="entry name" value="Calponin-like"/>
</dbReference>
<reference evidence="7" key="1">
    <citation type="submission" date="2022-10" db="EMBL/GenBank/DDBJ databases">
        <title>Novel sulphate-reducing endosymbionts in the free-living metamonad Anaeramoeba.</title>
        <authorList>
            <person name="Jerlstrom-Hultqvist J."/>
            <person name="Cepicka I."/>
            <person name="Gallot-Lavallee L."/>
            <person name="Salas-Leiva D."/>
            <person name="Curtis B.A."/>
            <person name="Zahonova K."/>
            <person name="Pipaliya S."/>
            <person name="Dacks J."/>
            <person name="Roger A.J."/>
        </authorList>
    </citation>
    <scope>NUCLEOTIDE SEQUENCE</scope>
    <source>
        <strain evidence="7">BMAN</strain>
    </source>
</reference>
<evidence type="ECO:0000256" key="4">
    <source>
        <dbReference type="ARBA" id="ARBA00023203"/>
    </source>
</evidence>
<proteinExistence type="inferred from homology"/>
<dbReference type="PANTHER" id="PTHR47385:SF14">
    <property type="entry name" value="TRANSGELIN"/>
    <property type="match status" value="1"/>
</dbReference>
<keyword evidence="3" id="KW-0112">Calmodulin-binding</keyword>
<dbReference type="EMBL" id="JAPDFW010000103">
    <property type="protein sequence ID" value="KAJ5069753.1"/>
    <property type="molecule type" value="Genomic_DNA"/>
</dbReference>
<evidence type="ECO:0000256" key="5">
    <source>
        <dbReference type="ARBA" id="ARBA00025109"/>
    </source>
</evidence>
<evidence type="ECO:0000256" key="3">
    <source>
        <dbReference type="ARBA" id="ARBA00022860"/>
    </source>
</evidence>
<dbReference type="InterPro" id="IPR001997">
    <property type="entry name" value="Calponin/LIMCH1"/>
</dbReference>
<dbReference type="PRINTS" id="PR00889">
    <property type="entry name" value="CALPONIN"/>
</dbReference>
<dbReference type="GO" id="GO:0007015">
    <property type="term" value="P:actin filament organization"/>
    <property type="evidence" value="ECO:0007669"/>
    <property type="project" value="TreeGrafter"/>
</dbReference>
<comment type="caution">
    <text evidence="7">The sequence shown here is derived from an EMBL/GenBank/DDBJ whole genome shotgun (WGS) entry which is preliminary data.</text>
</comment>
<dbReference type="OMA" id="WIKTITG"/>
<sequence length="217" mass="24074">MARYVEQNDDCVYGLSAEIKKKQESKFDPQKEGEVLDWIEAVTGQSAPRSVSGLKDGVLLCNLANRISPGIVKKINKMKTPFMQMENIGNFLSACRSLGVPPPSLFMTVDLYEEKNIPQVIDTIYSLGSVSQKKFAYQFDEETKKKGRAAIPKLTADVNKTANQSGMFDNSRNIVKLHAKSDNSTVPILTANVNKKANQSGMSFGARRQITNQTNYD</sequence>
<dbReference type="Proteomes" id="UP001149090">
    <property type="component" value="Unassembled WGS sequence"/>
</dbReference>
<dbReference type="AlphaFoldDB" id="A0A9Q0LBP9"/>
<dbReference type="Gene3D" id="1.10.418.10">
    <property type="entry name" value="Calponin-like domain"/>
    <property type="match status" value="1"/>
</dbReference>
<keyword evidence="2" id="KW-0677">Repeat</keyword>
<name>A0A9Q0LBP9_ANAIG</name>
<dbReference type="GO" id="GO:0051015">
    <property type="term" value="F:actin filament binding"/>
    <property type="evidence" value="ECO:0007669"/>
    <property type="project" value="TreeGrafter"/>
</dbReference>
<dbReference type="GO" id="GO:0015629">
    <property type="term" value="C:actin cytoskeleton"/>
    <property type="evidence" value="ECO:0007669"/>
    <property type="project" value="TreeGrafter"/>
</dbReference>
<evidence type="ECO:0000313" key="8">
    <source>
        <dbReference type="Proteomes" id="UP001149090"/>
    </source>
</evidence>
<dbReference type="PANTHER" id="PTHR47385">
    <property type="entry name" value="CALPONIN"/>
    <property type="match status" value="1"/>
</dbReference>
<dbReference type="SMART" id="SM00033">
    <property type="entry name" value="CH"/>
    <property type="match status" value="1"/>
</dbReference>
<comment type="similarity">
    <text evidence="1">Belongs to the calponin family.</text>
</comment>